<evidence type="ECO:0000313" key="7">
    <source>
        <dbReference type="Proteomes" id="UP000054598"/>
    </source>
</evidence>
<dbReference type="PANTHER" id="PTHR44757:SF2">
    <property type="entry name" value="BIOFILM ARCHITECTURE MAINTENANCE PROTEIN MBAA"/>
    <property type="match status" value="1"/>
</dbReference>
<protein>
    <submittedName>
        <fullName evidence="5">Putative PAS/PAC sensor protein</fullName>
    </submittedName>
</protein>
<evidence type="ECO:0000313" key="4">
    <source>
        <dbReference type="EMBL" id="KUK61387.1"/>
    </source>
</evidence>
<dbReference type="SUPFAM" id="SSF55785">
    <property type="entry name" value="PYP-like sensor domain (PAS domain)"/>
    <property type="match status" value="3"/>
</dbReference>
<feature type="coiled-coil region" evidence="1">
    <location>
        <begin position="261"/>
        <end position="310"/>
    </location>
</feature>
<dbReference type="CDD" id="cd00130">
    <property type="entry name" value="PAS"/>
    <property type="match status" value="2"/>
</dbReference>
<evidence type="ECO:0000259" key="3">
    <source>
        <dbReference type="PROSITE" id="PS50112"/>
    </source>
</evidence>
<dbReference type="EMBL" id="LGHE01000124">
    <property type="protein sequence ID" value="KUL01092.1"/>
    <property type="molecule type" value="Genomic_DNA"/>
</dbReference>
<dbReference type="Pfam" id="PF00989">
    <property type="entry name" value="PAS"/>
    <property type="match status" value="1"/>
</dbReference>
<sequence length="428" mass="46899">MTGNNTTRDTGRGASGTDGVGGSPYLREDVCLSILREAPDGLVLVDGKGECRYLNPAFTRITGYTREDVPTLNTWFERAHPNPAYRQKVQGMGQELLQGDRNTLVASVVCRDGKVRDLEIRRAPVEGSCILLTVRDITEQVLTEEHLRQATSELTAVIEAFPDLFLRLNADGTILDSRAGRLAETSLVSRALLGRRVQDLLPAGVGEVLGDALQQAARTNASVAPLEFCQMEAGETRHYEARVVLLCEMHLMVIIREITERKEAEQELHRHREHLEELVAERTAELEHANQQLEQLLSSIEMTERRAAEEWLDSSIEQDTLNPAEPGGARLTTDVAGTVVIVSPEAEHLTGYAGEELAGRPVWSLFSDSNVHDILSEEVLGRGRSTACSEGAVLVRCDGSVQAVQISADPIIDAMGFVIGMACTIRKI</sequence>
<feature type="region of interest" description="Disordered" evidence="2">
    <location>
        <begin position="1"/>
        <end position="21"/>
    </location>
</feature>
<dbReference type="InterPro" id="IPR013767">
    <property type="entry name" value="PAS_fold"/>
</dbReference>
<feature type="domain" description="PAS" evidence="3">
    <location>
        <begin position="331"/>
        <end position="378"/>
    </location>
</feature>
<reference evidence="6 7" key="2">
    <citation type="journal article" date="2015" name="MBio">
        <title>Genome-Resolved Metagenomic Analysis Reveals Roles for Candidate Phyla and Other Microbial Community Members in Biogeochemical Transformations in Oil Reservoirs.</title>
        <authorList>
            <person name="Hu P."/>
            <person name="Tom L."/>
            <person name="Singh A."/>
            <person name="Thomas B.C."/>
            <person name="Baker B.J."/>
            <person name="Piceno Y.M."/>
            <person name="Andersen G.L."/>
            <person name="Banfield J.F."/>
        </authorList>
    </citation>
    <scope>NUCLEOTIDE SEQUENCE [LARGE SCALE GENOMIC DNA]</scope>
</reference>
<dbReference type="SMART" id="SM00091">
    <property type="entry name" value="PAS"/>
    <property type="match status" value="3"/>
</dbReference>
<comment type="caution">
    <text evidence="5">The sequence shown here is derived from an EMBL/GenBank/DDBJ whole genome shotgun (WGS) entry which is preliminary data.</text>
</comment>
<evidence type="ECO:0000256" key="1">
    <source>
        <dbReference type="SAM" id="Coils"/>
    </source>
</evidence>
<dbReference type="GO" id="GO:0006355">
    <property type="term" value="P:regulation of DNA-templated transcription"/>
    <property type="evidence" value="ECO:0007669"/>
    <property type="project" value="InterPro"/>
</dbReference>
<dbReference type="InterPro" id="IPR035965">
    <property type="entry name" value="PAS-like_dom_sf"/>
</dbReference>
<keyword evidence="1" id="KW-0175">Coiled coil</keyword>
<gene>
    <name evidence="4" type="ORF">XD82_1139</name>
    <name evidence="5" type="ORF">XE10_1164</name>
</gene>
<proteinExistence type="predicted"/>
<feature type="domain" description="PAS" evidence="3">
    <location>
        <begin position="27"/>
        <end position="82"/>
    </location>
</feature>
<dbReference type="InterPro" id="IPR000014">
    <property type="entry name" value="PAS"/>
</dbReference>
<organism evidence="5 7">
    <name type="scientific">Methanoculleus marisnigri</name>
    <dbReference type="NCBI Taxonomy" id="2198"/>
    <lineage>
        <taxon>Archaea</taxon>
        <taxon>Methanobacteriati</taxon>
        <taxon>Methanobacteriota</taxon>
        <taxon>Stenosarchaea group</taxon>
        <taxon>Methanomicrobia</taxon>
        <taxon>Methanomicrobiales</taxon>
        <taxon>Methanomicrobiaceae</taxon>
        <taxon>Methanoculleus</taxon>
    </lineage>
</organism>
<dbReference type="Pfam" id="PF13426">
    <property type="entry name" value="PAS_9"/>
    <property type="match status" value="1"/>
</dbReference>
<name>A0A101ITI8_9EURY</name>
<dbReference type="Proteomes" id="UP000054323">
    <property type="component" value="Unassembled WGS sequence"/>
</dbReference>
<evidence type="ECO:0000313" key="6">
    <source>
        <dbReference type="Proteomes" id="UP000054323"/>
    </source>
</evidence>
<dbReference type="InterPro" id="IPR013656">
    <property type="entry name" value="PAS_4"/>
</dbReference>
<accession>A0A101ITI8</accession>
<dbReference type="EMBL" id="LGGD01000137">
    <property type="protein sequence ID" value="KUK61387.1"/>
    <property type="molecule type" value="Genomic_DNA"/>
</dbReference>
<dbReference type="NCBIfam" id="TIGR00229">
    <property type="entry name" value="sensory_box"/>
    <property type="match status" value="2"/>
</dbReference>
<evidence type="ECO:0000313" key="5">
    <source>
        <dbReference type="EMBL" id="KUL01092.1"/>
    </source>
</evidence>
<dbReference type="InterPro" id="IPR052155">
    <property type="entry name" value="Biofilm_reg_signaling"/>
</dbReference>
<dbReference type="PANTHER" id="PTHR44757">
    <property type="entry name" value="DIGUANYLATE CYCLASE DGCP"/>
    <property type="match status" value="1"/>
</dbReference>
<reference evidence="5" key="1">
    <citation type="journal article" date="2015" name="MBio">
        <title>Genome-resolved metagenomic analysis reveals roles for candidate phyla and other microbial community members in biogeochemical transformations in oil reservoirs.</title>
        <authorList>
            <person name="Hu P."/>
            <person name="Tom L."/>
            <person name="Singh A."/>
            <person name="Thomas B.C."/>
            <person name="Baker B.J."/>
            <person name="Piceno Y.M."/>
            <person name="Andersen G.L."/>
            <person name="Banfield J.F."/>
        </authorList>
    </citation>
    <scope>NUCLEOTIDE SEQUENCE [LARGE SCALE GENOMIC DNA]</scope>
    <source>
        <strain evidence="4">62_101</strain>
        <strain evidence="5">63_41</strain>
    </source>
</reference>
<evidence type="ECO:0000256" key="2">
    <source>
        <dbReference type="SAM" id="MobiDB-lite"/>
    </source>
</evidence>
<dbReference type="AlphaFoldDB" id="A0A101ITI8"/>
<dbReference type="Gene3D" id="3.30.450.20">
    <property type="entry name" value="PAS domain"/>
    <property type="match status" value="3"/>
</dbReference>
<dbReference type="Pfam" id="PF08448">
    <property type="entry name" value="PAS_4"/>
    <property type="match status" value="1"/>
</dbReference>
<dbReference type="PROSITE" id="PS50112">
    <property type="entry name" value="PAS"/>
    <property type="match status" value="2"/>
</dbReference>
<dbReference type="PATRIC" id="fig|2198.3.peg.1039"/>
<dbReference type="Proteomes" id="UP000054598">
    <property type="component" value="Unassembled WGS sequence"/>
</dbReference>